<proteinExistence type="predicted"/>
<gene>
    <name evidence="1" type="ORF">N8T08_005416</name>
</gene>
<reference evidence="1 2" key="1">
    <citation type="journal article" date="2023" name="ACS Omega">
        <title>Identification of the Neoaspergillic Acid Biosynthesis Gene Cluster by Establishing an In Vitro CRISPR-Ribonucleoprotein Genetic System in Aspergillus melleus.</title>
        <authorList>
            <person name="Yuan B."/>
            <person name="Grau M.F."/>
            <person name="Murata R.M."/>
            <person name="Torok T."/>
            <person name="Venkateswaran K."/>
            <person name="Stajich J.E."/>
            <person name="Wang C.C.C."/>
        </authorList>
    </citation>
    <scope>NUCLEOTIDE SEQUENCE [LARGE SCALE GENOMIC DNA]</scope>
    <source>
        <strain evidence="1 2">IMV 1140</strain>
    </source>
</reference>
<name>A0ACC3B2P1_9EURO</name>
<protein>
    <submittedName>
        <fullName evidence="1">Uncharacterized protein</fullName>
    </submittedName>
</protein>
<organism evidence="1 2">
    <name type="scientific">Aspergillus melleus</name>
    <dbReference type="NCBI Taxonomy" id="138277"/>
    <lineage>
        <taxon>Eukaryota</taxon>
        <taxon>Fungi</taxon>
        <taxon>Dikarya</taxon>
        <taxon>Ascomycota</taxon>
        <taxon>Pezizomycotina</taxon>
        <taxon>Eurotiomycetes</taxon>
        <taxon>Eurotiomycetidae</taxon>
        <taxon>Eurotiales</taxon>
        <taxon>Aspergillaceae</taxon>
        <taxon>Aspergillus</taxon>
        <taxon>Aspergillus subgen. Circumdati</taxon>
    </lineage>
</organism>
<keyword evidence="2" id="KW-1185">Reference proteome</keyword>
<evidence type="ECO:0000313" key="2">
    <source>
        <dbReference type="Proteomes" id="UP001177260"/>
    </source>
</evidence>
<evidence type="ECO:0000313" key="1">
    <source>
        <dbReference type="EMBL" id="KAK1144543.1"/>
    </source>
</evidence>
<dbReference type="EMBL" id="JAOPJF010000030">
    <property type="protein sequence ID" value="KAK1144543.1"/>
    <property type="molecule type" value="Genomic_DNA"/>
</dbReference>
<accession>A0ACC3B2P1</accession>
<dbReference type="Proteomes" id="UP001177260">
    <property type="component" value="Unassembled WGS sequence"/>
</dbReference>
<sequence>MTESHSSEPEDISDPQQTTPSQPEFREGGYGWVCVACTFLINAHTWGINAAYGVFLSYYLSTDIFPGTSALEYAFVGGLSISCAMFIAPLATLLSQRISTRFVLNLGAILEAVSLITTSFVKTDWQLFLSQGACFGIGMGFCFCGSVGISSYWFRRKRSLVNGMASAGSGIGGLVYSLAVGKMIPQIGFPWAMRVLGILAFAVNVVCGNLMRIPASSRTSPTTSITSEERQKKKEKKARNLPHLPPFLLNLDYHLLLGWAFLSGLGYVTLLFSMSAYTVALGLTQSQGSIASALLNLGQALGRPAVGLVSDKAGRMRTAFGAALFSGILPLVVWIFADGVGVTYFFAIAVGLFAGTFLAAAAPLVAEVVGMQSLGSALGVFWFVLGPPTAVAEAIAVQLRDEDGRSKPYLRVQLFVGCMYLGSAGCLAWLGLRMQKKRQAATEK</sequence>
<comment type="caution">
    <text evidence="1">The sequence shown here is derived from an EMBL/GenBank/DDBJ whole genome shotgun (WGS) entry which is preliminary data.</text>
</comment>